<dbReference type="Pfam" id="PF17919">
    <property type="entry name" value="RT_RNaseH_2"/>
    <property type="match status" value="1"/>
</dbReference>
<evidence type="ECO:0000313" key="3">
    <source>
        <dbReference type="EMBL" id="OWZ08186.1"/>
    </source>
</evidence>
<evidence type="ECO:0000259" key="2">
    <source>
        <dbReference type="Pfam" id="PF17919"/>
    </source>
</evidence>
<organism evidence="3 4">
    <name type="scientific">Phytophthora megakarya</name>
    <dbReference type="NCBI Taxonomy" id="4795"/>
    <lineage>
        <taxon>Eukaryota</taxon>
        <taxon>Sar</taxon>
        <taxon>Stramenopiles</taxon>
        <taxon>Oomycota</taxon>
        <taxon>Peronosporomycetes</taxon>
        <taxon>Peronosporales</taxon>
        <taxon>Peronosporaceae</taxon>
        <taxon>Phytophthora</taxon>
    </lineage>
</organism>
<dbReference type="GO" id="GO:0003824">
    <property type="term" value="F:catalytic activity"/>
    <property type="evidence" value="ECO:0007669"/>
    <property type="project" value="UniProtKB-KW"/>
</dbReference>
<dbReference type="OrthoDB" id="116078at2759"/>
<dbReference type="STRING" id="4795.A0A225VRV1"/>
<feature type="domain" description="Reverse transcriptase/retrotransposon-derived protein RNase H-like" evidence="2">
    <location>
        <begin position="33"/>
        <end position="135"/>
    </location>
</feature>
<keyword evidence="1" id="KW-0511">Multifunctional enzyme</keyword>
<dbReference type="Proteomes" id="UP000198211">
    <property type="component" value="Unassembled WGS sequence"/>
</dbReference>
<gene>
    <name evidence="3" type="ORF">PHMEG_00019314</name>
</gene>
<protein>
    <submittedName>
        <fullName evidence="3">Retrotransposon Polyprotein</fullName>
    </submittedName>
</protein>
<evidence type="ECO:0000256" key="1">
    <source>
        <dbReference type="ARBA" id="ARBA00023268"/>
    </source>
</evidence>
<dbReference type="PANTHER" id="PTHR37984">
    <property type="entry name" value="PROTEIN CBG26694"/>
    <property type="match status" value="1"/>
</dbReference>
<comment type="caution">
    <text evidence="3">The sequence shown here is derived from an EMBL/GenBank/DDBJ whole genome shotgun (WGS) entry which is preliminary data.</text>
</comment>
<dbReference type="Gene3D" id="3.30.70.270">
    <property type="match status" value="1"/>
</dbReference>
<accession>A0A225VRV1</accession>
<dbReference type="InterPro" id="IPR043128">
    <property type="entry name" value="Rev_trsase/Diguanyl_cyclase"/>
</dbReference>
<name>A0A225VRV1_9STRA</name>
<dbReference type="AlphaFoldDB" id="A0A225VRV1"/>
<evidence type="ECO:0000313" key="4">
    <source>
        <dbReference type="Proteomes" id="UP000198211"/>
    </source>
</evidence>
<dbReference type="InterPro" id="IPR050951">
    <property type="entry name" value="Retrovirus_Pol_polyprotein"/>
</dbReference>
<dbReference type="PANTHER" id="PTHR37984:SF5">
    <property type="entry name" value="PROTEIN NYNRIN-LIKE"/>
    <property type="match status" value="1"/>
</dbReference>
<dbReference type="EMBL" id="NBNE01003242">
    <property type="protein sequence ID" value="OWZ08186.1"/>
    <property type="molecule type" value="Genomic_DNA"/>
</dbReference>
<dbReference type="Gene3D" id="3.10.20.370">
    <property type="match status" value="1"/>
</dbReference>
<proteinExistence type="predicted"/>
<keyword evidence="4" id="KW-1185">Reference proteome</keyword>
<dbReference type="InterPro" id="IPR041577">
    <property type="entry name" value="RT_RNaseH_2"/>
</dbReference>
<dbReference type="FunFam" id="3.10.20.370:FF:000001">
    <property type="entry name" value="Retrovirus-related Pol polyprotein from transposon 17.6-like protein"/>
    <property type="match status" value="1"/>
</dbReference>
<sequence length="160" mass="18652">MTCTHYFRRYIPDFATIAAPLERLKEKGIVFRWNEDCEVAFNQLQRSLVRLPILVYPDFAKRFKLYVDSSHLAVGACLMQEVDDHDRAVAFASKMLVGSQKHWINKTNGTTEIECWGVVWATRKFRCYLDHSEFDLFTDHRALAWVFGGNTRTTNAKLTR</sequence>
<dbReference type="InterPro" id="IPR043502">
    <property type="entry name" value="DNA/RNA_pol_sf"/>
</dbReference>
<dbReference type="SUPFAM" id="SSF56672">
    <property type="entry name" value="DNA/RNA polymerases"/>
    <property type="match status" value="1"/>
</dbReference>
<reference evidence="4" key="1">
    <citation type="submission" date="2017-03" db="EMBL/GenBank/DDBJ databases">
        <title>Phytopthora megakarya and P. palmivora, two closely related causual agents of cacao black pod achieved similar genome size and gene model numbers by different mechanisms.</title>
        <authorList>
            <person name="Ali S."/>
            <person name="Shao J."/>
            <person name="Larry D.J."/>
            <person name="Kronmiller B."/>
            <person name="Shen D."/>
            <person name="Strem M.D."/>
            <person name="Melnick R.L."/>
            <person name="Guiltinan M.J."/>
            <person name="Tyler B.M."/>
            <person name="Meinhardt L.W."/>
            <person name="Bailey B.A."/>
        </authorList>
    </citation>
    <scope>NUCLEOTIDE SEQUENCE [LARGE SCALE GENOMIC DNA]</scope>
    <source>
        <strain evidence="4">zdho120</strain>
    </source>
</reference>